<sequence>MRLAGASSLECSRPARSPPWWRSQAGGCGVPGEVWDGGRGQQAGRAQVMPDSWPLLPPLRHPHPLCAPAADAAPPARESSVPSASPSLPLGGKSPTDSAQNKNKKGSMAAPQPPPLALLKLEAASEGVLCGLPGRPLAPCSISTFWGPCRPRTGGEGVGGDHTESPPRQTQDRASFQAPCVSRLHAYSCPFLNFLNNTVWLPTPRCWGDSLMLSCRLHRAWNGAQRRALDKCLVDLDQNA</sequence>
<evidence type="ECO:0000313" key="2">
    <source>
        <dbReference type="Ensembl" id="ENSMPUP00000017842.1"/>
    </source>
</evidence>
<accession>M3Z2N0</accession>
<dbReference type="Ensembl" id="ENSMPUT00000018103.1">
    <property type="protein sequence ID" value="ENSMPUP00000017842.1"/>
    <property type="gene ID" value="ENSMPUG00000017953.1"/>
</dbReference>
<reference evidence="2" key="1">
    <citation type="submission" date="2024-06" db="UniProtKB">
        <authorList>
            <consortium name="Ensembl"/>
        </authorList>
    </citation>
    <scope>IDENTIFICATION</scope>
</reference>
<feature type="compositionally biased region" description="Gly residues" evidence="1">
    <location>
        <begin position="26"/>
        <end position="41"/>
    </location>
</feature>
<dbReference type="HOGENOM" id="CLU_1158697_0_0_1"/>
<feature type="region of interest" description="Disordered" evidence="1">
    <location>
        <begin position="1"/>
        <end position="113"/>
    </location>
</feature>
<name>M3Z2N0_MUSPF</name>
<feature type="region of interest" description="Disordered" evidence="1">
    <location>
        <begin position="153"/>
        <end position="175"/>
    </location>
</feature>
<protein>
    <submittedName>
        <fullName evidence="2">Uncharacterized protein</fullName>
    </submittedName>
</protein>
<feature type="compositionally biased region" description="Low complexity" evidence="1">
    <location>
        <begin position="64"/>
        <end position="95"/>
    </location>
</feature>
<organism evidence="2">
    <name type="scientific">Mustela putorius furo</name>
    <name type="common">European domestic ferret</name>
    <name type="synonym">Mustela furo</name>
    <dbReference type="NCBI Taxonomy" id="9669"/>
    <lineage>
        <taxon>Eukaryota</taxon>
        <taxon>Metazoa</taxon>
        <taxon>Chordata</taxon>
        <taxon>Craniata</taxon>
        <taxon>Vertebrata</taxon>
        <taxon>Euteleostomi</taxon>
        <taxon>Mammalia</taxon>
        <taxon>Eutheria</taxon>
        <taxon>Laurasiatheria</taxon>
        <taxon>Carnivora</taxon>
        <taxon>Caniformia</taxon>
        <taxon>Musteloidea</taxon>
        <taxon>Mustelidae</taxon>
        <taxon>Mustelinae</taxon>
        <taxon>Mustela</taxon>
    </lineage>
</organism>
<evidence type="ECO:0000256" key="1">
    <source>
        <dbReference type="SAM" id="MobiDB-lite"/>
    </source>
</evidence>
<dbReference type="InParanoid" id="M3Z2N0"/>
<dbReference type="EMBL" id="AEYP01089021">
    <property type="status" value="NOT_ANNOTATED_CDS"/>
    <property type="molecule type" value="Genomic_DNA"/>
</dbReference>
<dbReference type="AlphaFoldDB" id="M3Z2N0"/>
<proteinExistence type="predicted"/>